<comment type="caution">
    <text evidence="13">The sequence shown here is derived from an EMBL/GenBank/DDBJ whole genome shotgun (WGS) entry which is preliminary data.</text>
</comment>
<evidence type="ECO:0000256" key="7">
    <source>
        <dbReference type="ARBA" id="ARBA00023136"/>
    </source>
</evidence>
<dbReference type="SMART" id="SM00241">
    <property type="entry name" value="ZP"/>
    <property type="match status" value="1"/>
</dbReference>
<evidence type="ECO:0000256" key="9">
    <source>
        <dbReference type="ARBA" id="ARBA00023279"/>
    </source>
</evidence>
<keyword evidence="4" id="KW-0165">Cleavage on pair of basic residues</keyword>
<feature type="region of interest" description="Disordered" evidence="11">
    <location>
        <begin position="678"/>
        <end position="698"/>
    </location>
</feature>
<keyword evidence="8" id="KW-1015">Disulfide bond</keyword>
<dbReference type="GO" id="GO:0005886">
    <property type="term" value="C:plasma membrane"/>
    <property type="evidence" value="ECO:0007669"/>
    <property type="project" value="UniProtKB-SubCell"/>
</dbReference>
<evidence type="ECO:0000256" key="4">
    <source>
        <dbReference type="ARBA" id="ARBA00022685"/>
    </source>
</evidence>
<dbReference type="Gene3D" id="2.60.40.4100">
    <property type="entry name" value="Zona pellucida, ZP-C domain"/>
    <property type="match status" value="1"/>
</dbReference>
<evidence type="ECO:0000256" key="5">
    <source>
        <dbReference type="ARBA" id="ARBA00022692"/>
    </source>
</evidence>
<feature type="region of interest" description="Disordered" evidence="11">
    <location>
        <begin position="717"/>
        <end position="771"/>
    </location>
</feature>
<feature type="compositionally biased region" description="Pro residues" evidence="11">
    <location>
        <begin position="962"/>
        <end position="973"/>
    </location>
</feature>
<dbReference type="InterPro" id="IPR051148">
    <property type="entry name" value="Zona_Pellucida_Domain_gp"/>
</dbReference>
<evidence type="ECO:0000313" key="14">
    <source>
        <dbReference type="Proteomes" id="UP001153269"/>
    </source>
</evidence>
<dbReference type="Proteomes" id="UP001153269">
    <property type="component" value="Unassembled WGS sequence"/>
</dbReference>
<organism evidence="13 14">
    <name type="scientific">Pleuronectes platessa</name>
    <name type="common">European plaice</name>
    <dbReference type="NCBI Taxonomy" id="8262"/>
    <lineage>
        <taxon>Eukaryota</taxon>
        <taxon>Metazoa</taxon>
        <taxon>Chordata</taxon>
        <taxon>Craniata</taxon>
        <taxon>Vertebrata</taxon>
        <taxon>Euteleostomi</taxon>
        <taxon>Actinopterygii</taxon>
        <taxon>Neopterygii</taxon>
        <taxon>Teleostei</taxon>
        <taxon>Neoteleostei</taxon>
        <taxon>Acanthomorphata</taxon>
        <taxon>Carangaria</taxon>
        <taxon>Pleuronectiformes</taxon>
        <taxon>Pleuronectoidei</taxon>
        <taxon>Pleuronectidae</taxon>
        <taxon>Pleuronectes</taxon>
    </lineage>
</organism>
<feature type="region of interest" description="Disordered" evidence="11">
    <location>
        <begin position="376"/>
        <end position="411"/>
    </location>
</feature>
<feature type="region of interest" description="Disordered" evidence="11">
    <location>
        <begin position="506"/>
        <end position="525"/>
    </location>
</feature>
<feature type="compositionally biased region" description="Basic and acidic residues" evidence="11">
    <location>
        <begin position="619"/>
        <end position="630"/>
    </location>
</feature>
<feature type="compositionally biased region" description="Pro residues" evidence="11">
    <location>
        <begin position="20"/>
        <end position="38"/>
    </location>
</feature>
<feature type="domain" description="ZP" evidence="12">
    <location>
        <begin position="853"/>
        <end position="1137"/>
    </location>
</feature>
<feature type="compositionally biased region" description="Polar residues" evidence="11">
    <location>
        <begin position="62"/>
        <end position="75"/>
    </location>
</feature>
<reference evidence="13" key="1">
    <citation type="submission" date="2020-03" db="EMBL/GenBank/DDBJ databases">
        <authorList>
            <person name="Weist P."/>
        </authorList>
    </citation>
    <scope>NUCLEOTIDE SEQUENCE</scope>
</reference>
<evidence type="ECO:0000256" key="10">
    <source>
        <dbReference type="ARBA" id="ARBA00024183"/>
    </source>
</evidence>
<keyword evidence="3" id="KW-0272">Extracellular matrix</keyword>
<keyword evidence="3" id="KW-0964">Secreted</keyword>
<dbReference type="Pfam" id="PF00100">
    <property type="entry name" value="Zona_pellucida"/>
    <property type="match status" value="1"/>
</dbReference>
<evidence type="ECO:0000259" key="12">
    <source>
        <dbReference type="PROSITE" id="PS51034"/>
    </source>
</evidence>
<dbReference type="InterPro" id="IPR042235">
    <property type="entry name" value="ZP-C_dom"/>
</dbReference>
<keyword evidence="9" id="KW-0278">Fertilization</keyword>
<dbReference type="InterPro" id="IPR001507">
    <property type="entry name" value="ZP_dom"/>
</dbReference>
<evidence type="ECO:0000256" key="8">
    <source>
        <dbReference type="ARBA" id="ARBA00023157"/>
    </source>
</evidence>
<dbReference type="GO" id="GO:0007339">
    <property type="term" value="P:binding of sperm to zona pellucida"/>
    <property type="evidence" value="ECO:0007669"/>
    <property type="project" value="TreeGrafter"/>
</dbReference>
<protein>
    <recommendedName>
        <fullName evidence="12">ZP domain-containing protein</fullName>
    </recommendedName>
</protein>
<feature type="region of interest" description="Disordered" evidence="11">
    <location>
        <begin position="543"/>
        <end position="573"/>
    </location>
</feature>
<proteinExistence type="predicted"/>
<dbReference type="GO" id="GO:0060468">
    <property type="term" value="P:prevention of polyspermy"/>
    <property type="evidence" value="ECO:0007669"/>
    <property type="project" value="TreeGrafter"/>
</dbReference>
<evidence type="ECO:0000256" key="2">
    <source>
        <dbReference type="ARBA" id="ARBA00022475"/>
    </source>
</evidence>
<dbReference type="GO" id="GO:0035805">
    <property type="term" value="C:egg coat"/>
    <property type="evidence" value="ECO:0007669"/>
    <property type="project" value="UniProtKB-SubCell"/>
</dbReference>
<keyword evidence="2" id="KW-1003">Cell membrane</keyword>
<keyword evidence="7" id="KW-0472">Membrane</keyword>
<dbReference type="AlphaFoldDB" id="A0A9N7YNK2"/>
<feature type="compositionally biased region" description="Low complexity" evidence="11">
    <location>
        <begin position="471"/>
        <end position="492"/>
    </location>
</feature>
<sequence>MPEESTTPRGASWSREPRCDPPGPAAPPPAAPTPPPQLGPDTGCRPETRAGTTSPDKRFRPTPTQSEGPRVSSSPRAPDEDCATAEIHRSAPGRFYIVGQLEANIPSAGYQSDSAAAAGTCSKLRETRRRSEVRGLSSSEESWQKLQPVVECGDDAMILVVRRRRAGNLLLDRVNQSSVPLSQLKPQCGYSVQTTWRDLSLMAQYDACHVTREDDRYVLPLLWRGAPVKMSCPVPQVQPHPPGQYSVCCAPYGMTINLQGPTPAEQLSINVRGEWSPLVSLAEQCGFTVERGDEQIVITAPYLTCGMTVKDGKYTLYLQIGENRLLLSCPVSSLEDQPGTRLLDAPHHLSRIRTEPPSEPFPWAAPFYLAPLHYPHPTYQQESEPDAPDVHDPLTPSFSTPDPKFGPQPLPAVESQYQEYYSHQIPDWDSNNPQAVHVPPSSTREMEDLSVVHPDLQQKQGPPVWDLSETPSPSSAAASPAQSGAPSLQPPNHAFNPYYHYYHHPKIPLSHPPQDPGAAPEVPEKVSPTNTYEFLVWPPEVQQSNAMSDPSPPPQGNPHPYIPPSPEGDQKALVSYPYPYPHHYFYYFPHMARGEAKRLTPPHGDMETDVPEAPPLPESTERPVHVEPNQHCRTRPGPPPPPHLYAPYYHYYQMYSGPDDGHASQTSSKDAADPLLQASSRPARHQTTSSPTDSTYPAPNGHLYPYYYYYHHLYQPEGSKDEQEPHPAGSTDQPTSEPESLLPPDSDHSRTDLYPEAGNPSVPQPPHRPVHDLYSQQHLYYAVGPPGGGEAEETLDSDRTGKVFYNSVVVDWLICAMLVSGPQITTGGQKAQSLALAITPRPTRPRPVASALPPPPTALTLWAAARTLWRPTMPPAAHPSEDREASCVLRRLTSDPEVYLVPLDGCGVNKLMFGQTVVHLLEVQGIYSPPDDHTEDSPVRLMVECSSSPGSPGEVRLHVMDQPPPPPPPPPPVQSSAATVTVQLRLSTEAHMATLKEHLLKPGDESFSSFHPEAHLPLSLVRGRPLYLEVSLLEPPEENLVLLVQSCVAHTAAPYTGWMHIYDGCPGRHDSQLLPSPEPQRTRRILISSFLFLPPHSPSYMAAGGLSLLGDPEIFIFCWTEVCSAADGDCTSGCIDSPNGGM</sequence>
<feature type="region of interest" description="Disordered" evidence="11">
    <location>
        <begin position="598"/>
        <end position="643"/>
    </location>
</feature>
<accession>A0A9N7YNK2</accession>
<dbReference type="InterPro" id="IPR055355">
    <property type="entry name" value="ZP-C"/>
</dbReference>
<name>A0A9N7YNK2_PLEPL</name>
<keyword evidence="5" id="KW-0812">Transmembrane</keyword>
<keyword evidence="14" id="KW-1185">Reference proteome</keyword>
<dbReference type="PANTHER" id="PTHR23343:SF117">
    <property type="entry name" value="ZONA PELLUCIDA SPERM-BINDING PROTEIN 4-LIKE ISOFORM X1"/>
    <property type="match status" value="1"/>
</dbReference>
<evidence type="ECO:0000256" key="11">
    <source>
        <dbReference type="SAM" id="MobiDB-lite"/>
    </source>
</evidence>
<feature type="region of interest" description="Disordered" evidence="11">
    <location>
        <begin position="424"/>
        <end position="492"/>
    </location>
</feature>
<evidence type="ECO:0000256" key="1">
    <source>
        <dbReference type="ARBA" id="ARBA00004251"/>
    </source>
</evidence>
<evidence type="ECO:0000256" key="6">
    <source>
        <dbReference type="ARBA" id="ARBA00022989"/>
    </source>
</evidence>
<comment type="subcellular location">
    <subcellularLocation>
        <location evidence="1">Cell membrane</location>
        <topology evidence="1">Single-pass type I membrane protein</topology>
    </subcellularLocation>
    <subcellularLocation>
        <location evidence="10">Zona pellucida</location>
    </subcellularLocation>
</comment>
<evidence type="ECO:0000313" key="13">
    <source>
        <dbReference type="EMBL" id="CAB1432123.1"/>
    </source>
</evidence>
<evidence type="ECO:0000256" key="3">
    <source>
        <dbReference type="ARBA" id="ARBA00022530"/>
    </source>
</evidence>
<keyword evidence="6" id="KW-1133">Transmembrane helix</keyword>
<dbReference type="PANTHER" id="PTHR23343">
    <property type="entry name" value="ZONA PELLUCIDA SPERM-BINDING PROTEIN"/>
    <property type="match status" value="1"/>
</dbReference>
<gene>
    <name evidence="13" type="ORF">PLEPLA_LOCUS20180</name>
</gene>
<dbReference type="EMBL" id="CADEAL010001406">
    <property type="protein sequence ID" value="CAB1432123.1"/>
    <property type="molecule type" value="Genomic_DNA"/>
</dbReference>
<feature type="region of interest" description="Disordered" evidence="11">
    <location>
        <begin position="944"/>
        <end position="977"/>
    </location>
</feature>
<feature type="compositionally biased region" description="Polar residues" evidence="11">
    <location>
        <begin position="678"/>
        <end position="697"/>
    </location>
</feature>
<feature type="region of interest" description="Disordered" evidence="11">
    <location>
        <begin position="1"/>
        <end position="81"/>
    </location>
</feature>
<dbReference type="GO" id="GO:0035804">
    <property type="term" value="F:structural constituent of egg coat"/>
    <property type="evidence" value="ECO:0007669"/>
    <property type="project" value="TreeGrafter"/>
</dbReference>
<feature type="compositionally biased region" description="Pro residues" evidence="11">
    <location>
        <begin position="550"/>
        <end position="566"/>
    </location>
</feature>
<dbReference type="GO" id="GO:0032190">
    <property type="term" value="F:acrosin binding"/>
    <property type="evidence" value="ECO:0007669"/>
    <property type="project" value="TreeGrafter"/>
</dbReference>
<dbReference type="PROSITE" id="PS51034">
    <property type="entry name" value="ZP_2"/>
    <property type="match status" value="1"/>
</dbReference>